<protein>
    <submittedName>
        <fullName evidence="1">Uncharacterized protein</fullName>
    </submittedName>
</protein>
<dbReference type="AlphaFoldDB" id="A0A6H1P6X7"/>
<evidence type="ECO:0000313" key="2">
    <source>
        <dbReference type="Proteomes" id="UP000501868"/>
    </source>
</evidence>
<proteinExistence type="predicted"/>
<dbReference type="EMBL" id="CP051128">
    <property type="protein sequence ID" value="QIZ09316.1"/>
    <property type="molecule type" value="Genomic_DNA"/>
</dbReference>
<evidence type="ECO:0000313" key="1">
    <source>
        <dbReference type="EMBL" id="QIZ09316.1"/>
    </source>
</evidence>
<reference evidence="1 2" key="1">
    <citation type="submission" date="2020-04" db="EMBL/GenBank/DDBJ databases">
        <title>Genome-Wide Identification of 5-Methylcytosine Sites in Bacterial Genomes By High-Throughput Sequencing of MspJI Restriction Fragments.</title>
        <authorList>
            <person name="Wu V."/>
        </authorList>
    </citation>
    <scope>NUCLEOTIDE SEQUENCE [LARGE SCALE GENOMIC DNA]</scope>
    <source>
        <strain evidence="1 2">S2</strain>
    </source>
</reference>
<gene>
    <name evidence="1" type="ORF">HFZ78_23590</name>
</gene>
<organism evidence="1 2">
    <name type="scientific">Priestia megaterium</name>
    <name type="common">Bacillus megaterium</name>
    <dbReference type="NCBI Taxonomy" id="1404"/>
    <lineage>
        <taxon>Bacteria</taxon>
        <taxon>Bacillati</taxon>
        <taxon>Bacillota</taxon>
        <taxon>Bacilli</taxon>
        <taxon>Bacillales</taxon>
        <taxon>Bacillaceae</taxon>
        <taxon>Priestia</taxon>
    </lineage>
</organism>
<dbReference type="Proteomes" id="UP000501868">
    <property type="component" value="Chromosome"/>
</dbReference>
<sequence>MSAKLTSDIWLEQLEKLIFTKEEFQTLYDYCSNRNYGEEGIPVYLLLDDLTNDQGDTQSIQSGDPMFNLLLAKAANELLSHLQKEGHELTELDVAKAFELLAEKYFSINPGTPK</sequence>
<accession>A0A6H1P6X7</accession>
<name>A0A6H1P6X7_PRIMG</name>
<reference evidence="1 2" key="2">
    <citation type="submission" date="2020-04" db="EMBL/GenBank/DDBJ databases">
        <authorList>
            <person name="Fomenkov A."/>
            <person name="Anton B.P."/>
            <person name="Roberts R.J."/>
        </authorList>
    </citation>
    <scope>NUCLEOTIDE SEQUENCE [LARGE SCALE GENOMIC DNA]</scope>
    <source>
        <strain evidence="1 2">S2</strain>
    </source>
</reference>